<feature type="compositionally biased region" description="Low complexity" evidence="1">
    <location>
        <begin position="82"/>
        <end position="95"/>
    </location>
</feature>
<protein>
    <submittedName>
        <fullName evidence="2">Uncharacterized protein</fullName>
    </submittedName>
</protein>
<proteinExistence type="predicted"/>
<dbReference type="VEuPathDB" id="FungiDB:SDRG_11874"/>
<accession>T0RK24</accession>
<evidence type="ECO:0000256" key="1">
    <source>
        <dbReference type="SAM" id="MobiDB-lite"/>
    </source>
</evidence>
<reference evidence="2 3" key="1">
    <citation type="submission" date="2012-04" db="EMBL/GenBank/DDBJ databases">
        <title>The Genome Sequence of Saprolegnia declina VS20.</title>
        <authorList>
            <consortium name="The Broad Institute Genome Sequencing Platform"/>
            <person name="Russ C."/>
            <person name="Nusbaum C."/>
            <person name="Tyler B."/>
            <person name="van West P."/>
            <person name="Dieguez-Uribeondo J."/>
            <person name="de Bruijn I."/>
            <person name="Tripathy S."/>
            <person name="Jiang R."/>
            <person name="Young S.K."/>
            <person name="Zeng Q."/>
            <person name="Gargeya S."/>
            <person name="Fitzgerald M."/>
            <person name="Haas B."/>
            <person name="Abouelleil A."/>
            <person name="Alvarado L."/>
            <person name="Arachchi H.M."/>
            <person name="Berlin A."/>
            <person name="Chapman S.B."/>
            <person name="Goldberg J."/>
            <person name="Griggs A."/>
            <person name="Gujja S."/>
            <person name="Hansen M."/>
            <person name="Howarth C."/>
            <person name="Imamovic A."/>
            <person name="Larimer J."/>
            <person name="McCowen C."/>
            <person name="Montmayeur A."/>
            <person name="Murphy C."/>
            <person name="Neiman D."/>
            <person name="Pearson M."/>
            <person name="Priest M."/>
            <person name="Roberts A."/>
            <person name="Saif S."/>
            <person name="Shea T."/>
            <person name="Sisk P."/>
            <person name="Sykes S."/>
            <person name="Wortman J."/>
            <person name="Nusbaum C."/>
            <person name="Birren B."/>
        </authorList>
    </citation>
    <scope>NUCLEOTIDE SEQUENCE [LARGE SCALE GENOMIC DNA]</scope>
    <source>
        <strain evidence="2 3">VS20</strain>
    </source>
</reference>
<feature type="compositionally biased region" description="Polar residues" evidence="1">
    <location>
        <begin position="96"/>
        <end position="105"/>
    </location>
</feature>
<dbReference type="Proteomes" id="UP000030762">
    <property type="component" value="Unassembled WGS sequence"/>
</dbReference>
<dbReference type="RefSeq" id="XP_008616150.1">
    <property type="nucleotide sequence ID" value="XM_008617928.1"/>
</dbReference>
<dbReference type="AlphaFoldDB" id="T0RK24"/>
<sequence>MNDPVAAASATLAGQWRADAASTPIDRRHRLLDAVADKWSHGRRAPTENALAYDPQYCNAFIQDAIAVVYHSARWTHGAKTTTKTTTTLSPPKTTVSNNRPTSATSVRRRTLVDNPIKNPMDVATMVYRAPMFQAPHLQALEAEAYSLLDATDVRYKHRLPRGPGLSPTRKACELASCIRWSVRDREA</sequence>
<name>T0RK24_SAPDV</name>
<gene>
    <name evidence="2" type="ORF">SDRG_11874</name>
</gene>
<keyword evidence="3" id="KW-1185">Reference proteome</keyword>
<evidence type="ECO:0000313" key="2">
    <source>
        <dbReference type="EMBL" id="EQC30297.1"/>
    </source>
</evidence>
<dbReference type="GeneID" id="19952601"/>
<dbReference type="EMBL" id="JH767176">
    <property type="protein sequence ID" value="EQC30297.1"/>
    <property type="molecule type" value="Genomic_DNA"/>
</dbReference>
<evidence type="ECO:0000313" key="3">
    <source>
        <dbReference type="Proteomes" id="UP000030762"/>
    </source>
</evidence>
<feature type="region of interest" description="Disordered" evidence="1">
    <location>
        <begin position="82"/>
        <end position="105"/>
    </location>
</feature>
<dbReference type="InParanoid" id="T0RK24"/>
<organism evidence="2 3">
    <name type="scientific">Saprolegnia diclina (strain VS20)</name>
    <dbReference type="NCBI Taxonomy" id="1156394"/>
    <lineage>
        <taxon>Eukaryota</taxon>
        <taxon>Sar</taxon>
        <taxon>Stramenopiles</taxon>
        <taxon>Oomycota</taxon>
        <taxon>Saprolegniomycetes</taxon>
        <taxon>Saprolegniales</taxon>
        <taxon>Saprolegniaceae</taxon>
        <taxon>Saprolegnia</taxon>
    </lineage>
</organism>